<sequence>MNGSFEDFLDALLAFESGWDRDRYETGIIQDWQLDQWAGGAVGSFFSGYTSWSQLTDAEWEAMAYRSMNSYGFVGYQFGEALLIDLGYYDDDFYYGNGAATNTWDGAWTGKNGADSLDAFMTKAVQDLAIRDAFGHNLKIIEDGLAAAGKSLDDYLGTTRTYSQNGIDISVPLTLTGILAAAHLRGAPATVSLLLNDTVSADEYGTSILQYIEQFGGYDAPSIAEAIAFFEDGLTGDEGLGTPGEADPGAGSGDGGAPAGNGTADVTAETADVAITWNWGQDTVVDAFDPATDTIFIDWFNADQIEMTEVDGGVRFWIASNNQTLLIAGVTLAALSPANFTIRDDTAAAELLGAIGASDDGGGDTGDGGTGGTDNGGTDNGDTGGTSDTNQGETGGGDATVAGHGTANVTAATADVVLTWQWGTHNVVSGFTPAIDTIFVDWFNAGEIDIAETGGNVVFTMPGNNQSVTLQGIGLADLSPANFTILHDTAAAEILGAIGADTGHGDHDHGSDAAVMHMVTLMSPSMTIDDFDPTRDMIHIEQGITDTGLEISDATGDTVIVVTGYDGSQLSTTTLTGIRLSELTLANFSIAETSALHEVADAIGATIDEPEVSGSGFPIVYDSDGSNPAAITGTTDAGGLIYRIDFYADDIVAFDAAKDRIDVGDTSVHNLIALKTPDGEFGMDNPWGPDMQILQGVPFADLTIATLGLVGNEHLRQDIGGVFSWELGAGPRDDDTVYIRSHEYGVHTVIDNFDPATMKISFLYYGTRERLSVEDSDAGLVISTLPSGQSFVFTDLSLADLQPGNVEFHHDQVIEDNLEVPFGFSQDDVTLVSRADLLTPEGPAGQITDGHQTRVGVGAPGSDAPVDPAPDPVDPDPVDPDPVDPGDGSGGGTPDGQVDVHHLTWNWAAIETISGFAASEDVLDFGNLSASHIAITESGGDLFLKVVDNGGHVYVIKDTEAEDLGLANLTAPEWSAVLTAPGGVYAQLAALGNEDLV</sequence>
<feature type="region of interest" description="Disordered" evidence="1">
    <location>
        <begin position="238"/>
        <end position="264"/>
    </location>
</feature>
<proteinExistence type="predicted"/>
<gene>
    <name evidence="2" type="ORF">SAMN02982931_01263</name>
</gene>
<feature type="compositionally biased region" description="Gly residues" evidence="1">
    <location>
        <begin position="250"/>
        <end position="259"/>
    </location>
</feature>
<evidence type="ECO:0000313" key="2">
    <source>
        <dbReference type="EMBL" id="SDB15959.1"/>
    </source>
</evidence>
<evidence type="ECO:0000313" key="3">
    <source>
        <dbReference type="Proteomes" id="UP000199071"/>
    </source>
</evidence>
<dbReference type="AlphaFoldDB" id="A0A1G6B5X0"/>
<dbReference type="EMBL" id="FMXQ01000002">
    <property type="protein sequence ID" value="SDB15959.1"/>
    <property type="molecule type" value="Genomic_DNA"/>
</dbReference>
<organism evidence="2 3">
    <name type="scientific">Bauldia litoralis</name>
    <dbReference type="NCBI Taxonomy" id="665467"/>
    <lineage>
        <taxon>Bacteria</taxon>
        <taxon>Pseudomonadati</taxon>
        <taxon>Pseudomonadota</taxon>
        <taxon>Alphaproteobacteria</taxon>
        <taxon>Hyphomicrobiales</taxon>
        <taxon>Kaistiaceae</taxon>
        <taxon>Bauldia</taxon>
    </lineage>
</organism>
<feature type="region of interest" description="Disordered" evidence="1">
    <location>
        <begin position="356"/>
        <end position="403"/>
    </location>
</feature>
<evidence type="ECO:0000256" key="1">
    <source>
        <dbReference type="SAM" id="MobiDB-lite"/>
    </source>
</evidence>
<dbReference type="RefSeq" id="WP_090875533.1">
    <property type="nucleotide sequence ID" value="NZ_FMXQ01000002.1"/>
</dbReference>
<reference evidence="2 3" key="1">
    <citation type="submission" date="2016-10" db="EMBL/GenBank/DDBJ databases">
        <authorList>
            <person name="de Groot N.N."/>
        </authorList>
    </citation>
    <scope>NUCLEOTIDE SEQUENCE [LARGE SCALE GENOMIC DNA]</scope>
    <source>
        <strain evidence="2 3">ATCC 35022</strain>
    </source>
</reference>
<name>A0A1G6B5X0_9HYPH</name>
<feature type="compositionally biased region" description="Gly residues" evidence="1">
    <location>
        <begin position="359"/>
        <end position="384"/>
    </location>
</feature>
<dbReference type="STRING" id="665467.SAMN02982931_01263"/>
<feature type="region of interest" description="Disordered" evidence="1">
    <location>
        <begin position="840"/>
        <end position="898"/>
    </location>
</feature>
<keyword evidence="3" id="KW-1185">Reference proteome</keyword>
<accession>A0A1G6B5X0</accession>
<protein>
    <submittedName>
        <fullName evidence="2">Uncharacterized protein</fullName>
    </submittedName>
</protein>
<dbReference type="Proteomes" id="UP000199071">
    <property type="component" value="Unassembled WGS sequence"/>
</dbReference>
<feature type="compositionally biased region" description="Acidic residues" evidence="1">
    <location>
        <begin position="873"/>
        <end position="884"/>
    </location>
</feature>